<dbReference type="Gene3D" id="2.30.30.40">
    <property type="entry name" value="SH3 Domains"/>
    <property type="match status" value="1"/>
</dbReference>
<keyword evidence="7" id="KW-0547">Nucleotide-binding</keyword>
<dbReference type="EMBL" id="FOOC01000004">
    <property type="protein sequence ID" value="SFF44090.1"/>
    <property type="molecule type" value="Genomic_DNA"/>
</dbReference>
<dbReference type="CDD" id="cd00731">
    <property type="entry name" value="CheA_reg"/>
    <property type="match status" value="1"/>
</dbReference>
<dbReference type="InterPro" id="IPR003594">
    <property type="entry name" value="HATPase_dom"/>
</dbReference>
<comment type="function">
    <text evidence="11">Involved in the transmission of sensory signals from the chemoreceptors to the flagellar motors. CheA is autophosphorylated; it can transfer its phosphate group to either CheB or CheY.</text>
</comment>
<sequence>MGIDLARFHQTFFEESFEGLDAMESALLRLSPQTADREAINGIFRAAHSIKGGAATFGFNEVSAFTHLLETLLDEMRAGVRPVGGAEIDVLLRAVDVLRELLHAARDGGSADPAAVQQIGDALTRLLATPAADDGTPPRAAPSAAPPGTWRIRFVPQPQIFTSGNDPLRILRALSQLGELDVCCDTTRLPGLADADPERCYLAWELVLRSACDREAIAEVFAWVEDECELSIEPWRADGDACADTSASARRQAAEAQPLRLIEGGRTTDGAVAEPAARTAQRTESSSIRVATEKIDSLINLVGELVITEAMLQQLARTLDPVMHEKLLAGLALLDRNTRQIQEAVMATRMLPVDFVFSRFPRVVRDLAAKLGKQVRLQTVGEATELDKSVIECIADPLTHLVRNAIDHGIERPAERIAAGKDATGTIRLSAAHQGGHIVIEVADDGRGLDRTRIIAKARERGLAAAETMSDEEVWRLIFEPGFSTAETVTDVSGRGVGMDVVKKNVDALSGTIEVASTAGWGTRITIRLPLTLAILDGMSVRVGDEVFIIPLASVAESLQPSPGQIRSVAGCARVIKLRNEYVPLVSLREIYGVRTGAHDPAHGLVVVLESGGRRIAAVVDELVGQQQVVIKSIESNYRRVPGISGATILGDGRVALITDVAEILRIGSRAQAA</sequence>
<organism evidence="16 17">
    <name type="scientific">Fontimonas thermophila</name>
    <dbReference type="NCBI Taxonomy" id="1076937"/>
    <lineage>
        <taxon>Bacteria</taxon>
        <taxon>Pseudomonadati</taxon>
        <taxon>Pseudomonadota</taxon>
        <taxon>Gammaproteobacteria</taxon>
        <taxon>Nevskiales</taxon>
        <taxon>Nevskiaceae</taxon>
        <taxon>Fontimonas</taxon>
    </lineage>
</organism>
<dbReference type="SMART" id="SM00387">
    <property type="entry name" value="HATPase_c"/>
    <property type="match status" value="1"/>
</dbReference>
<dbReference type="InterPro" id="IPR008207">
    <property type="entry name" value="Sig_transdc_His_kin_Hpt_dom"/>
</dbReference>
<dbReference type="PANTHER" id="PTHR43395">
    <property type="entry name" value="SENSOR HISTIDINE KINASE CHEA"/>
    <property type="match status" value="1"/>
</dbReference>
<dbReference type="InterPro" id="IPR004105">
    <property type="entry name" value="CheA-like_dim"/>
</dbReference>
<dbReference type="PROSITE" id="PS50851">
    <property type="entry name" value="CHEW"/>
    <property type="match status" value="1"/>
</dbReference>
<comment type="catalytic activity">
    <reaction evidence="1">
        <text>ATP + protein L-histidine = ADP + protein N-phospho-L-histidine.</text>
        <dbReference type="EC" id="2.7.13.3"/>
    </reaction>
</comment>
<dbReference type="CDD" id="cd16916">
    <property type="entry name" value="HATPase_CheA-like"/>
    <property type="match status" value="1"/>
</dbReference>
<dbReference type="SMART" id="SM01231">
    <property type="entry name" value="H-kinase_dim"/>
    <property type="match status" value="1"/>
</dbReference>
<dbReference type="PRINTS" id="PR00344">
    <property type="entry name" value="BCTRLSENSOR"/>
</dbReference>
<dbReference type="Proteomes" id="UP000199771">
    <property type="component" value="Unassembled WGS sequence"/>
</dbReference>
<evidence type="ECO:0000256" key="11">
    <source>
        <dbReference type="ARBA" id="ARBA00035100"/>
    </source>
</evidence>
<dbReference type="FunFam" id="2.30.30.40:FF:000048">
    <property type="entry name" value="Chemotaxis protein CheA, putative"/>
    <property type="match status" value="1"/>
</dbReference>
<keyword evidence="4" id="KW-0145">Chemotaxis</keyword>
<dbReference type="Pfam" id="PF01627">
    <property type="entry name" value="Hpt"/>
    <property type="match status" value="1"/>
</dbReference>
<evidence type="ECO:0000259" key="13">
    <source>
        <dbReference type="PROSITE" id="PS50109"/>
    </source>
</evidence>
<evidence type="ECO:0000313" key="16">
    <source>
        <dbReference type="EMBL" id="SFF44090.1"/>
    </source>
</evidence>
<evidence type="ECO:0000256" key="10">
    <source>
        <dbReference type="ARBA" id="ARBA00023012"/>
    </source>
</evidence>
<dbReference type="Pfam" id="PF02895">
    <property type="entry name" value="H-kinase_dim"/>
    <property type="match status" value="1"/>
</dbReference>
<evidence type="ECO:0000256" key="7">
    <source>
        <dbReference type="ARBA" id="ARBA00022741"/>
    </source>
</evidence>
<dbReference type="PROSITE" id="PS50109">
    <property type="entry name" value="HIS_KIN"/>
    <property type="match status" value="1"/>
</dbReference>
<name>A0A1I2IQW9_9GAMM</name>
<accession>A0A1I2IQW9</accession>
<gene>
    <name evidence="16" type="ORF">SAMN04488120_104132</name>
</gene>
<dbReference type="STRING" id="1076937.SAMN04488120_104132"/>
<dbReference type="Gene3D" id="3.30.565.10">
    <property type="entry name" value="Histidine kinase-like ATPase, C-terminal domain"/>
    <property type="match status" value="1"/>
</dbReference>
<evidence type="ECO:0000256" key="8">
    <source>
        <dbReference type="ARBA" id="ARBA00022777"/>
    </source>
</evidence>
<dbReference type="GO" id="GO:0005524">
    <property type="term" value="F:ATP binding"/>
    <property type="evidence" value="ECO:0007669"/>
    <property type="project" value="UniProtKB-KW"/>
</dbReference>
<dbReference type="GO" id="GO:0006935">
    <property type="term" value="P:chemotaxis"/>
    <property type="evidence" value="ECO:0007669"/>
    <property type="project" value="UniProtKB-KW"/>
</dbReference>
<evidence type="ECO:0000259" key="15">
    <source>
        <dbReference type="PROSITE" id="PS50894"/>
    </source>
</evidence>
<feature type="domain" description="Histidine kinase" evidence="13">
    <location>
        <begin position="325"/>
        <end position="533"/>
    </location>
</feature>
<feature type="domain" description="HPt" evidence="15">
    <location>
        <begin position="1"/>
        <end position="105"/>
    </location>
</feature>
<keyword evidence="17" id="KW-1185">Reference proteome</keyword>
<keyword evidence="10" id="KW-0902">Two-component regulatory system</keyword>
<evidence type="ECO:0000256" key="6">
    <source>
        <dbReference type="ARBA" id="ARBA00022679"/>
    </source>
</evidence>
<dbReference type="AlphaFoldDB" id="A0A1I2IQW9"/>
<evidence type="ECO:0000256" key="9">
    <source>
        <dbReference type="ARBA" id="ARBA00022840"/>
    </source>
</evidence>
<evidence type="ECO:0000256" key="2">
    <source>
        <dbReference type="ARBA" id="ARBA00012438"/>
    </source>
</evidence>
<dbReference type="PANTHER" id="PTHR43395:SF10">
    <property type="entry name" value="CHEMOTAXIS PROTEIN CHEA"/>
    <property type="match status" value="1"/>
</dbReference>
<keyword evidence="9" id="KW-0067">ATP-binding</keyword>
<dbReference type="InterPro" id="IPR051315">
    <property type="entry name" value="Bact_Chemotaxis_CheA"/>
</dbReference>
<keyword evidence="8 16" id="KW-0418">Kinase</keyword>
<dbReference type="InterPro" id="IPR036641">
    <property type="entry name" value="HPT_dom_sf"/>
</dbReference>
<evidence type="ECO:0000256" key="12">
    <source>
        <dbReference type="PROSITE-ProRule" id="PRU00110"/>
    </source>
</evidence>
<dbReference type="InterPro" id="IPR037006">
    <property type="entry name" value="CheA-like_homodim_sf"/>
</dbReference>
<dbReference type="InterPro" id="IPR036890">
    <property type="entry name" value="HATPase_C_sf"/>
</dbReference>
<dbReference type="Pfam" id="PF01584">
    <property type="entry name" value="CheW"/>
    <property type="match status" value="1"/>
</dbReference>
<dbReference type="SUPFAM" id="SSF47226">
    <property type="entry name" value="Histidine-containing phosphotransfer domain, HPT domain"/>
    <property type="match status" value="1"/>
</dbReference>
<dbReference type="InterPro" id="IPR005467">
    <property type="entry name" value="His_kinase_dom"/>
</dbReference>
<dbReference type="Pfam" id="PF02518">
    <property type="entry name" value="HATPase_c"/>
    <property type="match status" value="1"/>
</dbReference>
<dbReference type="InterPro" id="IPR036061">
    <property type="entry name" value="CheW-like_dom_sf"/>
</dbReference>
<feature type="domain" description="CheW-like" evidence="14">
    <location>
        <begin position="535"/>
        <end position="670"/>
    </location>
</feature>
<reference evidence="16" key="1">
    <citation type="submission" date="2016-10" db="EMBL/GenBank/DDBJ databases">
        <authorList>
            <person name="de Groot N.N."/>
        </authorList>
    </citation>
    <scope>NUCLEOTIDE SEQUENCE [LARGE SCALE GENOMIC DNA]</scope>
    <source>
        <strain evidence="16">DSM 23609</strain>
    </source>
</reference>
<dbReference type="InterPro" id="IPR004358">
    <property type="entry name" value="Sig_transdc_His_kin-like_C"/>
</dbReference>
<keyword evidence="5 12" id="KW-0597">Phosphoprotein</keyword>
<dbReference type="FunFam" id="3.30.565.10:FF:000016">
    <property type="entry name" value="Chemotaxis protein CheA, putative"/>
    <property type="match status" value="1"/>
</dbReference>
<dbReference type="PROSITE" id="PS50894">
    <property type="entry name" value="HPT"/>
    <property type="match status" value="1"/>
</dbReference>
<feature type="modified residue" description="Phosphohistidine" evidence="12">
    <location>
        <position position="48"/>
    </location>
</feature>
<dbReference type="InterPro" id="IPR002545">
    <property type="entry name" value="CheW-lke_dom"/>
</dbReference>
<dbReference type="Gene3D" id="1.10.287.560">
    <property type="entry name" value="Histidine kinase CheA-like, homodimeric domain"/>
    <property type="match status" value="1"/>
</dbReference>
<dbReference type="SUPFAM" id="SSF47384">
    <property type="entry name" value="Homodimeric domain of signal transducing histidine kinase"/>
    <property type="match status" value="1"/>
</dbReference>
<dbReference type="EC" id="2.7.13.3" evidence="2"/>
<dbReference type="InterPro" id="IPR036097">
    <property type="entry name" value="HisK_dim/P_sf"/>
</dbReference>
<dbReference type="OrthoDB" id="9803176at2"/>
<dbReference type="SMART" id="SM00073">
    <property type="entry name" value="HPT"/>
    <property type="match status" value="1"/>
</dbReference>
<dbReference type="GO" id="GO:0000155">
    <property type="term" value="F:phosphorelay sensor kinase activity"/>
    <property type="evidence" value="ECO:0007669"/>
    <property type="project" value="InterPro"/>
</dbReference>
<dbReference type="CDD" id="cd00088">
    <property type="entry name" value="HPT"/>
    <property type="match status" value="1"/>
</dbReference>
<keyword evidence="6" id="KW-0808">Transferase</keyword>
<dbReference type="Gene3D" id="1.20.120.160">
    <property type="entry name" value="HPT domain"/>
    <property type="match status" value="1"/>
</dbReference>
<dbReference type="RefSeq" id="WP_091532720.1">
    <property type="nucleotide sequence ID" value="NZ_FOOC01000004.1"/>
</dbReference>
<protein>
    <recommendedName>
        <fullName evidence="3">Chemotaxis protein CheA</fullName>
        <ecNumber evidence="2">2.7.13.3</ecNumber>
    </recommendedName>
</protein>
<evidence type="ECO:0000259" key="14">
    <source>
        <dbReference type="PROSITE" id="PS50851"/>
    </source>
</evidence>
<dbReference type="SMART" id="SM00260">
    <property type="entry name" value="CheW"/>
    <property type="match status" value="1"/>
</dbReference>
<evidence type="ECO:0000313" key="17">
    <source>
        <dbReference type="Proteomes" id="UP000199771"/>
    </source>
</evidence>
<evidence type="ECO:0000256" key="5">
    <source>
        <dbReference type="ARBA" id="ARBA00022553"/>
    </source>
</evidence>
<evidence type="ECO:0000256" key="3">
    <source>
        <dbReference type="ARBA" id="ARBA00021495"/>
    </source>
</evidence>
<dbReference type="SUPFAM" id="SSF50341">
    <property type="entry name" value="CheW-like"/>
    <property type="match status" value="1"/>
</dbReference>
<evidence type="ECO:0000256" key="4">
    <source>
        <dbReference type="ARBA" id="ARBA00022500"/>
    </source>
</evidence>
<dbReference type="SUPFAM" id="SSF55874">
    <property type="entry name" value="ATPase domain of HSP90 chaperone/DNA topoisomerase II/histidine kinase"/>
    <property type="match status" value="1"/>
</dbReference>
<dbReference type="GO" id="GO:0005737">
    <property type="term" value="C:cytoplasm"/>
    <property type="evidence" value="ECO:0007669"/>
    <property type="project" value="InterPro"/>
</dbReference>
<proteinExistence type="predicted"/>
<evidence type="ECO:0000256" key="1">
    <source>
        <dbReference type="ARBA" id="ARBA00000085"/>
    </source>
</evidence>